<feature type="region of interest" description="Disordered" evidence="1">
    <location>
        <begin position="122"/>
        <end position="271"/>
    </location>
</feature>
<reference evidence="2 3" key="1">
    <citation type="submission" date="2016-07" db="EMBL/GenBank/DDBJ databases">
        <title>Pervasive Adenine N6-methylation of Active Genes in Fungi.</title>
        <authorList>
            <consortium name="DOE Joint Genome Institute"/>
            <person name="Mondo S.J."/>
            <person name="Dannebaum R.O."/>
            <person name="Kuo R.C."/>
            <person name="Labutti K."/>
            <person name="Haridas S."/>
            <person name="Kuo A."/>
            <person name="Salamov A."/>
            <person name="Ahrendt S.R."/>
            <person name="Lipzen A."/>
            <person name="Sullivan W."/>
            <person name="Andreopoulos W.B."/>
            <person name="Clum A."/>
            <person name="Lindquist E."/>
            <person name="Daum C."/>
            <person name="Ramamoorthy G.K."/>
            <person name="Gryganskyi A."/>
            <person name="Culley D."/>
            <person name="Magnuson J.K."/>
            <person name="James T.Y."/>
            <person name="O'Malley M.A."/>
            <person name="Stajich J.E."/>
            <person name="Spatafora J.W."/>
            <person name="Visel A."/>
            <person name="Grigoriev I.V."/>
        </authorList>
    </citation>
    <scope>NUCLEOTIDE SEQUENCE [LARGE SCALE GENOMIC DNA]</scope>
    <source>
        <strain evidence="2 3">CBS 129021</strain>
    </source>
</reference>
<comment type="caution">
    <text evidence="2">The sequence shown here is derived from an EMBL/GenBank/DDBJ whole genome shotgun (WGS) entry which is preliminary data.</text>
</comment>
<feature type="compositionally biased region" description="Polar residues" evidence="1">
    <location>
        <begin position="261"/>
        <end position="270"/>
    </location>
</feature>
<accession>A0A1Y2DXA8</accession>
<protein>
    <submittedName>
        <fullName evidence="2">Uncharacterized protein</fullName>
    </submittedName>
</protein>
<evidence type="ECO:0000256" key="1">
    <source>
        <dbReference type="SAM" id="MobiDB-lite"/>
    </source>
</evidence>
<proteinExistence type="predicted"/>
<keyword evidence="3" id="KW-1185">Reference proteome</keyword>
<dbReference type="RefSeq" id="XP_040714912.1">
    <property type="nucleotide sequence ID" value="XM_040863973.1"/>
</dbReference>
<feature type="compositionally biased region" description="Basic residues" evidence="1">
    <location>
        <begin position="223"/>
        <end position="232"/>
    </location>
</feature>
<name>A0A1Y2DXA8_9PEZI</name>
<evidence type="ECO:0000313" key="3">
    <source>
        <dbReference type="Proteomes" id="UP000193689"/>
    </source>
</evidence>
<sequence>MSVFSIIKRGRQQAKEHQASKAKKTKEEAAKIPYKHVPTHAAIDALSGAPSSWRHDDRPKIMEQNRRRSAMVPSGSGTNLNGMPRVGSSLSYVSYPSAHATPVVPLPMNYSFSSMPASLGVNYTEPDHSSQPGSSRKGKEPESAPTLLTGVAIPLQKSSCRASAMSSKVGSRAGSPGNSSGSDDDLEIRPYNHSVMTYGLQPEPSGERPGRSRQNSSDSVSFHRLHPAHQRRTSGTQPSPVDRTYPPASRSSHFTAPQPVNPHTISSDSMLTPPIPNLPALQFTVSPAISGPTSYASSMASIGVAASTTPSSIVSTPTPTAMTGFPFNEDKPAPVAQLRHKTSKDLLVSDTVEEEQPRQKTKRRLSKTTRFAELESNEYGVQGSVETIKPNTAAAAAATIPELNPAMMHQPAAAKPVAVMVPTTSRRLSKTPEVKVAKESKKVKNWWYSRSSKAPAEVAV</sequence>
<dbReference type="InParanoid" id="A0A1Y2DXA8"/>
<dbReference type="AlphaFoldDB" id="A0A1Y2DXA8"/>
<feature type="region of interest" description="Disordered" evidence="1">
    <location>
        <begin position="8"/>
        <end position="29"/>
    </location>
</feature>
<organism evidence="2 3">
    <name type="scientific">Pseudomassariella vexata</name>
    <dbReference type="NCBI Taxonomy" id="1141098"/>
    <lineage>
        <taxon>Eukaryota</taxon>
        <taxon>Fungi</taxon>
        <taxon>Dikarya</taxon>
        <taxon>Ascomycota</taxon>
        <taxon>Pezizomycotina</taxon>
        <taxon>Sordariomycetes</taxon>
        <taxon>Xylariomycetidae</taxon>
        <taxon>Amphisphaeriales</taxon>
        <taxon>Pseudomassariaceae</taxon>
        <taxon>Pseudomassariella</taxon>
    </lineage>
</organism>
<dbReference type="EMBL" id="MCFJ01000008">
    <property type="protein sequence ID" value="ORY63255.1"/>
    <property type="molecule type" value="Genomic_DNA"/>
</dbReference>
<feature type="compositionally biased region" description="Polar residues" evidence="1">
    <location>
        <begin position="156"/>
        <end position="169"/>
    </location>
</feature>
<dbReference type="GeneID" id="63780185"/>
<feature type="compositionally biased region" description="Basic and acidic residues" evidence="1">
    <location>
        <begin position="13"/>
        <end position="29"/>
    </location>
</feature>
<evidence type="ECO:0000313" key="2">
    <source>
        <dbReference type="EMBL" id="ORY63255.1"/>
    </source>
</evidence>
<dbReference type="Proteomes" id="UP000193689">
    <property type="component" value="Unassembled WGS sequence"/>
</dbReference>
<dbReference type="OrthoDB" id="5225441at2759"/>
<gene>
    <name evidence="2" type="ORF">BCR38DRAFT_486008</name>
</gene>